<proteinExistence type="predicted"/>
<keyword evidence="3" id="KW-1185">Reference proteome</keyword>
<gene>
    <name evidence="2" type="ORF">EJC50_29535</name>
</gene>
<reference evidence="3" key="1">
    <citation type="submission" date="2018-12" db="EMBL/GenBank/DDBJ databases">
        <title>Genome sequence of Peanibacillus sp.</title>
        <authorList>
            <person name="Subramani G."/>
            <person name="Srinivasan S."/>
            <person name="Kim M.K."/>
        </authorList>
    </citation>
    <scope>NUCLEOTIDE SEQUENCE [LARGE SCALE GENOMIC DNA]</scope>
    <source>
        <strain evidence="3">18JY67-1</strain>
    </source>
</reference>
<sequence>MSKAFTTTLEAVSSNKTKTTIKLSMSNSAARQFSSMFLNSIDKELLVSFDDPQMQMELEPAPNGRPGMVATIDNGGVVETVKNDEDETELFDGNDLSEEELDFGTSDEETDGSDQQSDEEAADEESNESSGESSDDEETASDSSDADSGEVSKGELEEFILDVRPAFTDIPFDFPGILESKRESGASWMDIAKSLNQPSSKLQTSYNKYKQRVKKMIAEQTGGAA</sequence>
<feature type="compositionally biased region" description="Acidic residues" evidence="1">
    <location>
        <begin position="84"/>
        <end position="148"/>
    </location>
</feature>
<dbReference type="OrthoDB" id="2654617at2"/>
<dbReference type="KEGG" id="palb:EJC50_29535"/>
<protein>
    <submittedName>
        <fullName evidence="2">Uncharacterized protein</fullName>
    </submittedName>
</protein>
<name>A0A3S9ACD1_9BACL</name>
<evidence type="ECO:0000313" key="3">
    <source>
        <dbReference type="Proteomes" id="UP000272528"/>
    </source>
</evidence>
<evidence type="ECO:0000313" key="2">
    <source>
        <dbReference type="EMBL" id="AZN43374.1"/>
    </source>
</evidence>
<dbReference type="Proteomes" id="UP000272528">
    <property type="component" value="Chromosome"/>
</dbReference>
<evidence type="ECO:0000256" key="1">
    <source>
        <dbReference type="SAM" id="MobiDB-lite"/>
    </source>
</evidence>
<feature type="region of interest" description="Disordered" evidence="1">
    <location>
        <begin position="84"/>
        <end position="157"/>
    </location>
</feature>
<accession>A0A3S9ACD1</accession>
<dbReference type="AlphaFoldDB" id="A0A3S9ACD1"/>
<dbReference type="RefSeq" id="WP_126019850.1">
    <property type="nucleotide sequence ID" value="NZ_CP034437.1"/>
</dbReference>
<dbReference type="EMBL" id="CP034437">
    <property type="protein sequence ID" value="AZN43374.1"/>
    <property type="molecule type" value="Genomic_DNA"/>
</dbReference>
<organism evidence="2 3">
    <name type="scientific">Paenibacillus albus</name>
    <dbReference type="NCBI Taxonomy" id="2495582"/>
    <lineage>
        <taxon>Bacteria</taxon>
        <taxon>Bacillati</taxon>
        <taxon>Bacillota</taxon>
        <taxon>Bacilli</taxon>
        <taxon>Bacillales</taxon>
        <taxon>Paenibacillaceae</taxon>
        <taxon>Paenibacillus</taxon>
    </lineage>
</organism>